<feature type="transmembrane region" description="Helical" evidence="1">
    <location>
        <begin position="54"/>
        <end position="77"/>
    </location>
</feature>
<keyword evidence="1" id="KW-1133">Transmembrane helix</keyword>
<evidence type="ECO:0000313" key="2">
    <source>
        <dbReference type="EMBL" id="CAL8085446.1"/>
    </source>
</evidence>
<feature type="transmembrane region" description="Helical" evidence="1">
    <location>
        <begin position="89"/>
        <end position="111"/>
    </location>
</feature>
<organism evidence="2 3">
    <name type="scientific">Orchesella dallaii</name>
    <dbReference type="NCBI Taxonomy" id="48710"/>
    <lineage>
        <taxon>Eukaryota</taxon>
        <taxon>Metazoa</taxon>
        <taxon>Ecdysozoa</taxon>
        <taxon>Arthropoda</taxon>
        <taxon>Hexapoda</taxon>
        <taxon>Collembola</taxon>
        <taxon>Entomobryomorpha</taxon>
        <taxon>Entomobryoidea</taxon>
        <taxon>Orchesellidae</taxon>
        <taxon>Orchesellinae</taxon>
        <taxon>Orchesella</taxon>
    </lineage>
</organism>
<comment type="caution">
    <text evidence="2">The sequence shown here is derived from an EMBL/GenBank/DDBJ whole genome shotgun (WGS) entry which is preliminary data.</text>
</comment>
<keyword evidence="1" id="KW-0812">Transmembrane</keyword>
<keyword evidence="1" id="KW-0472">Membrane</keyword>
<feature type="transmembrane region" description="Helical" evidence="1">
    <location>
        <begin position="20"/>
        <end position="42"/>
    </location>
</feature>
<evidence type="ECO:0000313" key="3">
    <source>
        <dbReference type="Proteomes" id="UP001642540"/>
    </source>
</evidence>
<evidence type="ECO:0000256" key="1">
    <source>
        <dbReference type="SAM" id="Phobius"/>
    </source>
</evidence>
<keyword evidence="3" id="KW-1185">Reference proteome</keyword>
<dbReference type="Proteomes" id="UP001642540">
    <property type="component" value="Unassembled WGS sequence"/>
</dbReference>
<reference evidence="2 3" key="1">
    <citation type="submission" date="2024-08" db="EMBL/GenBank/DDBJ databases">
        <authorList>
            <person name="Cucini C."/>
            <person name="Frati F."/>
        </authorList>
    </citation>
    <scope>NUCLEOTIDE SEQUENCE [LARGE SCALE GENOMIC DNA]</scope>
</reference>
<sequence length="281" mass="32326">MTPPRSETYMPTYNPNACPINQFIGLVLTVAGIFLILFSFLVGFQAVMVPHMAIFYTSLFTPSFLFSTPVGFTIYILNVINYVWQTLMLYAFIIVLCDVILGVAPQFILLLREYICRPLKYQKAIQEFRSVKNLPMLYRHMQILNILILDIVSFVIIPLQTISSYLAIYCNFVLIKQRNNMSLGLTTILSLWMAMSMIATLLLLEIAASLYQLTKKALISMKQKRNWGTQRDRKYMGKFVKSCRPLSIGYGKTYVIRKGSVLKFLKFVARGTFRTLLALKR</sequence>
<gene>
    <name evidence="2" type="ORF">ODALV1_LOCUS6117</name>
</gene>
<name>A0ABP1Q164_9HEXA</name>
<proteinExistence type="predicted"/>
<feature type="transmembrane region" description="Helical" evidence="1">
    <location>
        <begin position="143"/>
        <end position="168"/>
    </location>
</feature>
<feature type="transmembrane region" description="Helical" evidence="1">
    <location>
        <begin position="188"/>
        <end position="213"/>
    </location>
</feature>
<dbReference type="EMBL" id="CAXLJM020000019">
    <property type="protein sequence ID" value="CAL8085446.1"/>
    <property type="molecule type" value="Genomic_DNA"/>
</dbReference>
<protein>
    <submittedName>
        <fullName evidence="2">Uncharacterized protein</fullName>
    </submittedName>
</protein>
<accession>A0ABP1Q164</accession>